<dbReference type="GO" id="GO:0016020">
    <property type="term" value="C:membrane"/>
    <property type="evidence" value="ECO:0007669"/>
    <property type="project" value="InterPro"/>
</dbReference>
<keyword evidence="3" id="KW-1185">Reference proteome</keyword>
<name>A8PCH4_COPC7</name>
<dbReference type="RefSeq" id="XP_001840398.2">
    <property type="nucleotide sequence ID" value="XM_001840346.2"/>
</dbReference>
<dbReference type="Pfam" id="PF05439">
    <property type="entry name" value="JTB"/>
    <property type="match status" value="1"/>
</dbReference>
<dbReference type="InterPro" id="IPR008657">
    <property type="entry name" value="JTB"/>
</dbReference>
<sequence>MPGEAPKGETLAWESCGRIPSQERADFLEFVACNVIFAIVAIGLVMWRSKVVQARQARVLAARIGLVGGRGRR</sequence>
<dbReference type="HOGENOM" id="CLU_2704699_0_0_1"/>
<evidence type="ECO:0000313" key="2">
    <source>
        <dbReference type="EMBL" id="EAU81454.2"/>
    </source>
</evidence>
<dbReference type="Proteomes" id="UP000001861">
    <property type="component" value="Unassembled WGS sequence"/>
</dbReference>
<dbReference type="InParanoid" id="A8PCH4"/>
<gene>
    <name evidence="2" type="ORF">CC1G_05284</name>
</gene>
<evidence type="ECO:0000256" key="1">
    <source>
        <dbReference type="SAM" id="Phobius"/>
    </source>
</evidence>
<keyword evidence="1" id="KW-0812">Transmembrane</keyword>
<dbReference type="EMBL" id="AACS02000011">
    <property type="protein sequence ID" value="EAU81454.2"/>
    <property type="molecule type" value="Genomic_DNA"/>
</dbReference>
<keyword evidence="1" id="KW-1133">Transmembrane helix</keyword>
<dbReference type="eggNOG" id="ENOG502S9D0">
    <property type="taxonomic scope" value="Eukaryota"/>
</dbReference>
<dbReference type="AlphaFoldDB" id="A8PCH4"/>
<dbReference type="VEuPathDB" id="FungiDB:CC1G_05284"/>
<evidence type="ECO:0000313" key="3">
    <source>
        <dbReference type="Proteomes" id="UP000001861"/>
    </source>
</evidence>
<organism evidence="2 3">
    <name type="scientific">Coprinopsis cinerea (strain Okayama-7 / 130 / ATCC MYA-4618 / FGSC 9003)</name>
    <name type="common">Inky cap fungus</name>
    <name type="synonym">Hormographiella aspergillata</name>
    <dbReference type="NCBI Taxonomy" id="240176"/>
    <lineage>
        <taxon>Eukaryota</taxon>
        <taxon>Fungi</taxon>
        <taxon>Dikarya</taxon>
        <taxon>Basidiomycota</taxon>
        <taxon>Agaricomycotina</taxon>
        <taxon>Agaricomycetes</taxon>
        <taxon>Agaricomycetidae</taxon>
        <taxon>Agaricales</taxon>
        <taxon>Agaricineae</taxon>
        <taxon>Psathyrellaceae</taxon>
        <taxon>Coprinopsis</taxon>
    </lineage>
</organism>
<proteinExistence type="predicted"/>
<reference evidence="2 3" key="1">
    <citation type="journal article" date="2010" name="Proc. Natl. Acad. Sci. U.S.A.">
        <title>Insights into evolution of multicellular fungi from the assembled chromosomes of the mushroom Coprinopsis cinerea (Coprinus cinereus).</title>
        <authorList>
            <person name="Stajich J.E."/>
            <person name="Wilke S.K."/>
            <person name="Ahren D."/>
            <person name="Au C.H."/>
            <person name="Birren B.W."/>
            <person name="Borodovsky M."/>
            <person name="Burns C."/>
            <person name="Canback B."/>
            <person name="Casselton L.A."/>
            <person name="Cheng C.K."/>
            <person name="Deng J."/>
            <person name="Dietrich F.S."/>
            <person name="Fargo D.C."/>
            <person name="Farman M.L."/>
            <person name="Gathman A.C."/>
            <person name="Goldberg J."/>
            <person name="Guigo R."/>
            <person name="Hoegger P.J."/>
            <person name="Hooker J.B."/>
            <person name="Huggins A."/>
            <person name="James T.Y."/>
            <person name="Kamada T."/>
            <person name="Kilaru S."/>
            <person name="Kodira C."/>
            <person name="Kues U."/>
            <person name="Kupfer D."/>
            <person name="Kwan H.S."/>
            <person name="Lomsadze A."/>
            <person name="Li W."/>
            <person name="Lilly W.W."/>
            <person name="Ma L.J."/>
            <person name="Mackey A.J."/>
            <person name="Manning G."/>
            <person name="Martin F."/>
            <person name="Muraguchi H."/>
            <person name="Natvig D.O."/>
            <person name="Palmerini H."/>
            <person name="Ramesh M.A."/>
            <person name="Rehmeyer C.J."/>
            <person name="Roe B.A."/>
            <person name="Shenoy N."/>
            <person name="Stanke M."/>
            <person name="Ter-Hovhannisyan V."/>
            <person name="Tunlid A."/>
            <person name="Velagapudi R."/>
            <person name="Vision T.J."/>
            <person name="Zeng Q."/>
            <person name="Zolan M.E."/>
            <person name="Pukkila P.J."/>
        </authorList>
    </citation>
    <scope>NUCLEOTIDE SEQUENCE [LARGE SCALE GENOMIC DNA]</scope>
    <source>
        <strain evidence="3">Okayama-7 / 130 / ATCC MYA-4618 / FGSC 9003</strain>
    </source>
</reference>
<keyword evidence="1" id="KW-0472">Membrane</keyword>
<protein>
    <submittedName>
        <fullName evidence="2">Uncharacterized protein</fullName>
    </submittedName>
</protein>
<accession>A8PCH4</accession>
<comment type="caution">
    <text evidence="2">The sequence shown here is derived from an EMBL/GenBank/DDBJ whole genome shotgun (WGS) entry which is preliminary data.</text>
</comment>
<dbReference type="KEGG" id="cci:CC1G_05284"/>
<feature type="transmembrane region" description="Helical" evidence="1">
    <location>
        <begin position="27"/>
        <end position="47"/>
    </location>
</feature>
<dbReference type="GeneID" id="6017040"/>
<dbReference type="OrthoDB" id="2525787at2759"/>